<comment type="caution">
    <text evidence="7">The sequence shown here is derived from an EMBL/GenBank/DDBJ whole genome shotgun (WGS) entry which is preliminary data.</text>
</comment>
<accession>A0ABV9KUH7</accession>
<dbReference type="CDD" id="cd11010">
    <property type="entry name" value="S1-P1_nuclease"/>
    <property type="match status" value="1"/>
</dbReference>
<evidence type="ECO:0000256" key="5">
    <source>
        <dbReference type="ARBA" id="ARBA00023157"/>
    </source>
</evidence>
<name>A0ABV9KUH7_9BACT</name>
<evidence type="ECO:0000256" key="6">
    <source>
        <dbReference type="ARBA" id="ARBA00023180"/>
    </source>
</evidence>
<dbReference type="Gene3D" id="1.10.575.10">
    <property type="entry name" value="P1 Nuclease"/>
    <property type="match status" value="1"/>
</dbReference>
<keyword evidence="8" id="KW-1185">Reference proteome</keyword>
<dbReference type="InterPro" id="IPR008947">
    <property type="entry name" value="PLipase_C/P1_nuclease_dom_sf"/>
</dbReference>
<dbReference type="RefSeq" id="WP_379995284.1">
    <property type="nucleotide sequence ID" value="NZ_JBHSGN010000062.1"/>
</dbReference>
<organism evidence="7 8">
    <name type="scientific">Dysgonomonas termitidis</name>
    <dbReference type="NCBI Taxonomy" id="1516126"/>
    <lineage>
        <taxon>Bacteria</taxon>
        <taxon>Pseudomonadati</taxon>
        <taxon>Bacteroidota</taxon>
        <taxon>Bacteroidia</taxon>
        <taxon>Bacteroidales</taxon>
        <taxon>Dysgonomonadaceae</taxon>
        <taxon>Dysgonomonas</taxon>
    </lineage>
</organism>
<proteinExistence type="predicted"/>
<evidence type="ECO:0000256" key="4">
    <source>
        <dbReference type="ARBA" id="ARBA00022801"/>
    </source>
</evidence>
<evidence type="ECO:0000313" key="8">
    <source>
        <dbReference type="Proteomes" id="UP001596023"/>
    </source>
</evidence>
<reference evidence="8" key="1">
    <citation type="journal article" date="2019" name="Int. J. Syst. Evol. Microbiol.">
        <title>The Global Catalogue of Microorganisms (GCM) 10K type strain sequencing project: providing services to taxonomists for standard genome sequencing and annotation.</title>
        <authorList>
            <consortium name="The Broad Institute Genomics Platform"/>
            <consortium name="The Broad Institute Genome Sequencing Center for Infectious Disease"/>
            <person name="Wu L."/>
            <person name="Ma J."/>
        </authorList>
    </citation>
    <scope>NUCLEOTIDE SEQUENCE [LARGE SCALE GENOMIC DNA]</scope>
    <source>
        <strain evidence="8">CCUG 66188</strain>
    </source>
</reference>
<evidence type="ECO:0000256" key="1">
    <source>
        <dbReference type="ARBA" id="ARBA00022722"/>
    </source>
</evidence>
<dbReference type="Pfam" id="PF02265">
    <property type="entry name" value="S1-P1_nuclease"/>
    <property type="match status" value="1"/>
</dbReference>
<keyword evidence="5" id="KW-1015">Disulfide bond</keyword>
<keyword evidence="4" id="KW-0378">Hydrolase</keyword>
<evidence type="ECO:0000256" key="2">
    <source>
        <dbReference type="ARBA" id="ARBA00022723"/>
    </source>
</evidence>
<evidence type="ECO:0000313" key="7">
    <source>
        <dbReference type="EMBL" id="MFC4673728.1"/>
    </source>
</evidence>
<keyword evidence="6" id="KW-0325">Glycoprotein</keyword>
<sequence>MKKTILLLILLTTLSHTTIYAWGKSGHRIIAQIAEQNLSRKSYMKIKKLLNGYPMAYSSDWADQIRSDTTGIWKHTYVWHYINIPSDLDRLEFGKAIKAVKQENIYSEIPKLEAILKNKKASTEDRRIALNFIIHLVGDLHQPMHIGREEDLGGNRITVKWFRENSNIHAIWDSNLIDFEQYSYIEYASILGNISKSQQKLIQEGNLSDWLFETYRLTNEIYSSVQSGDELSYGYSYKYKHIVELQLQRAGIRLALILNSCF</sequence>
<evidence type="ECO:0000256" key="3">
    <source>
        <dbReference type="ARBA" id="ARBA00022759"/>
    </source>
</evidence>
<dbReference type="EMBL" id="JBHSGN010000062">
    <property type="protein sequence ID" value="MFC4673728.1"/>
    <property type="molecule type" value="Genomic_DNA"/>
</dbReference>
<dbReference type="PANTHER" id="PTHR33146:SF26">
    <property type="entry name" value="ENDONUCLEASE 4"/>
    <property type="match status" value="1"/>
</dbReference>
<keyword evidence="3" id="KW-0255">Endonuclease</keyword>
<dbReference type="Proteomes" id="UP001596023">
    <property type="component" value="Unassembled WGS sequence"/>
</dbReference>
<gene>
    <name evidence="7" type="ORF">ACFO6W_08505</name>
</gene>
<dbReference type="InterPro" id="IPR003154">
    <property type="entry name" value="S1/P1nuclease"/>
</dbReference>
<dbReference type="SUPFAM" id="SSF48537">
    <property type="entry name" value="Phospholipase C/P1 nuclease"/>
    <property type="match status" value="1"/>
</dbReference>
<keyword evidence="2" id="KW-0479">Metal-binding</keyword>
<protein>
    <submittedName>
        <fullName evidence="7">S1/P1 nuclease</fullName>
    </submittedName>
</protein>
<dbReference type="PANTHER" id="PTHR33146">
    <property type="entry name" value="ENDONUCLEASE 4"/>
    <property type="match status" value="1"/>
</dbReference>
<keyword evidence="1" id="KW-0540">Nuclease</keyword>